<dbReference type="OrthoDB" id="6078191at2759"/>
<evidence type="ECO:0000256" key="1">
    <source>
        <dbReference type="SAM" id="Phobius"/>
    </source>
</evidence>
<accession>A0A6J8DEM0</accession>
<sequence length="245" mass="27303">MLDIGLLFFAVTSLFSQLVSPCLTGQKLRKGLCCWTTRCEDEGFLPCQTQNGTDVCEQCLDGEYVRGEYPTSGFESSPCVEIPRCLQEEIRDDSGKCVCNRAEGYIRRLDNCEPTDIKCDKPGIELSEKGICEPCKENFYKDINSNDLCTQKRNITCSSGQIVDNGNTMSDRTCIEVTTVIQRITTENSITTTNNLGSSNGLNVSVIIGIAIGCILLVVIVIVVIYKIYKKIQGNWVKFYFISFE</sequence>
<proteinExistence type="predicted"/>
<keyword evidence="1" id="KW-1133">Transmembrane helix</keyword>
<dbReference type="EMBL" id="CACVKT020007142">
    <property type="protein sequence ID" value="CAC5405862.1"/>
    <property type="molecule type" value="Genomic_DNA"/>
</dbReference>
<organism evidence="3 4">
    <name type="scientific">Mytilus coruscus</name>
    <name type="common">Sea mussel</name>
    <dbReference type="NCBI Taxonomy" id="42192"/>
    <lineage>
        <taxon>Eukaryota</taxon>
        <taxon>Metazoa</taxon>
        <taxon>Spiralia</taxon>
        <taxon>Lophotrochozoa</taxon>
        <taxon>Mollusca</taxon>
        <taxon>Bivalvia</taxon>
        <taxon>Autobranchia</taxon>
        <taxon>Pteriomorphia</taxon>
        <taxon>Mytilida</taxon>
        <taxon>Mytiloidea</taxon>
        <taxon>Mytilidae</taxon>
        <taxon>Mytilinae</taxon>
        <taxon>Mytilus</taxon>
    </lineage>
</organism>
<feature type="signal peptide" evidence="2">
    <location>
        <begin position="1"/>
        <end position="21"/>
    </location>
</feature>
<evidence type="ECO:0008006" key="5">
    <source>
        <dbReference type="Google" id="ProtNLM"/>
    </source>
</evidence>
<evidence type="ECO:0000256" key="2">
    <source>
        <dbReference type="SAM" id="SignalP"/>
    </source>
</evidence>
<dbReference type="Proteomes" id="UP000507470">
    <property type="component" value="Unassembled WGS sequence"/>
</dbReference>
<reference evidence="3 4" key="1">
    <citation type="submission" date="2020-06" db="EMBL/GenBank/DDBJ databases">
        <authorList>
            <person name="Li R."/>
            <person name="Bekaert M."/>
        </authorList>
    </citation>
    <scope>NUCLEOTIDE SEQUENCE [LARGE SCALE GENOMIC DNA]</scope>
    <source>
        <strain evidence="4">wild</strain>
    </source>
</reference>
<keyword evidence="4" id="KW-1185">Reference proteome</keyword>
<keyword evidence="1" id="KW-0472">Membrane</keyword>
<name>A0A6J8DEM0_MYTCO</name>
<feature type="chain" id="PRO_5027122247" description="TNFR-Cys domain-containing protein" evidence="2">
    <location>
        <begin position="22"/>
        <end position="245"/>
    </location>
</feature>
<protein>
    <recommendedName>
        <fullName evidence="5">TNFR-Cys domain-containing protein</fullName>
    </recommendedName>
</protein>
<gene>
    <name evidence="3" type="ORF">MCOR_39507</name>
</gene>
<keyword evidence="1" id="KW-0812">Transmembrane</keyword>
<evidence type="ECO:0000313" key="3">
    <source>
        <dbReference type="EMBL" id="CAC5405862.1"/>
    </source>
</evidence>
<dbReference type="AlphaFoldDB" id="A0A6J8DEM0"/>
<evidence type="ECO:0000313" key="4">
    <source>
        <dbReference type="Proteomes" id="UP000507470"/>
    </source>
</evidence>
<keyword evidence="2" id="KW-0732">Signal</keyword>
<feature type="transmembrane region" description="Helical" evidence="1">
    <location>
        <begin position="204"/>
        <end position="229"/>
    </location>
</feature>